<feature type="transmembrane region" description="Helical" evidence="2">
    <location>
        <begin position="39"/>
        <end position="63"/>
    </location>
</feature>
<feature type="transmembrane region" description="Helical" evidence="2">
    <location>
        <begin position="129"/>
        <end position="149"/>
    </location>
</feature>
<proteinExistence type="predicted"/>
<keyword evidence="4" id="KW-1185">Reference proteome</keyword>
<feature type="transmembrane region" description="Helical" evidence="2">
    <location>
        <begin position="177"/>
        <end position="198"/>
    </location>
</feature>
<keyword evidence="2" id="KW-0472">Membrane</keyword>
<evidence type="ECO:0000313" key="3">
    <source>
        <dbReference type="EMBL" id="NYJ73142.1"/>
    </source>
</evidence>
<comment type="caution">
    <text evidence="3">The sequence shown here is derived from an EMBL/GenBank/DDBJ whole genome shotgun (WGS) entry which is preliminary data.</text>
</comment>
<dbReference type="AlphaFoldDB" id="A0A853D7M1"/>
<gene>
    <name evidence="3" type="ORF">HNR15_000105</name>
</gene>
<keyword evidence="2" id="KW-0812">Transmembrane</keyword>
<evidence type="ECO:0000256" key="2">
    <source>
        <dbReference type="SAM" id="Phobius"/>
    </source>
</evidence>
<feature type="region of interest" description="Disordered" evidence="1">
    <location>
        <begin position="1"/>
        <end position="23"/>
    </location>
</feature>
<feature type="compositionally biased region" description="Basic and acidic residues" evidence="1">
    <location>
        <begin position="1"/>
        <end position="11"/>
    </location>
</feature>
<evidence type="ECO:0000256" key="1">
    <source>
        <dbReference type="SAM" id="MobiDB-lite"/>
    </source>
</evidence>
<reference evidence="3 4" key="1">
    <citation type="submission" date="2020-07" db="EMBL/GenBank/DDBJ databases">
        <title>Sequencing the genomes of 1000 actinobacteria strains.</title>
        <authorList>
            <person name="Klenk H.-P."/>
        </authorList>
    </citation>
    <scope>NUCLEOTIDE SEQUENCE [LARGE SCALE GENOMIC DNA]</scope>
    <source>
        <strain evidence="3 4">DSM 29531</strain>
    </source>
</reference>
<dbReference type="Proteomes" id="UP000571817">
    <property type="component" value="Unassembled WGS sequence"/>
</dbReference>
<dbReference type="EMBL" id="JACCFW010000001">
    <property type="protein sequence ID" value="NYJ73142.1"/>
    <property type="molecule type" value="Genomic_DNA"/>
</dbReference>
<feature type="transmembrane region" description="Helical" evidence="2">
    <location>
        <begin position="99"/>
        <end position="117"/>
    </location>
</feature>
<accession>A0A853D7M1</accession>
<protein>
    <submittedName>
        <fullName evidence="3">Uncharacterized protein</fullName>
    </submittedName>
</protein>
<dbReference type="RefSeq" id="WP_179478208.1">
    <property type="nucleotide sequence ID" value="NZ_JACCFW010000001.1"/>
</dbReference>
<keyword evidence="2" id="KW-1133">Transmembrane helix</keyword>
<sequence>MTDEGSTRKDAAPQVDPDSTTVAADDEQAAPAGRNIGSWLLVPVAVVMVLLCWGQWAVVAFHLNGVFSGNLFHIRLNGFGDLGTDVADAPPVPGHASSLGGWLVCICAAVLLVAGVLRGLRRFAGPAGIAAVVAALAQIAVVIYSAVVVNSQSGGFYSKLASNAKASGITVTFSVGWGLWLELLLGFLALALAVGVLVRERNADVLRIRL</sequence>
<evidence type="ECO:0000313" key="4">
    <source>
        <dbReference type="Proteomes" id="UP000571817"/>
    </source>
</evidence>
<organism evidence="3 4">
    <name type="scientific">Allobranchiibius huperziae</name>
    <dbReference type="NCBI Taxonomy" id="1874116"/>
    <lineage>
        <taxon>Bacteria</taxon>
        <taxon>Bacillati</taxon>
        <taxon>Actinomycetota</taxon>
        <taxon>Actinomycetes</taxon>
        <taxon>Micrococcales</taxon>
        <taxon>Dermacoccaceae</taxon>
        <taxon>Allobranchiibius</taxon>
    </lineage>
</organism>
<name>A0A853D7M1_9MICO</name>